<accession>A0A0B7BVH4</accession>
<protein>
    <submittedName>
        <fullName evidence="1">Uncharacterized protein</fullName>
    </submittedName>
</protein>
<organism evidence="1">
    <name type="scientific">Arion vulgaris</name>
    <dbReference type="NCBI Taxonomy" id="1028688"/>
    <lineage>
        <taxon>Eukaryota</taxon>
        <taxon>Metazoa</taxon>
        <taxon>Spiralia</taxon>
        <taxon>Lophotrochozoa</taxon>
        <taxon>Mollusca</taxon>
        <taxon>Gastropoda</taxon>
        <taxon>Heterobranchia</taxon>
        <taxon>Euthyneura</taxon>
        <taxon>Panpulmonata</taxon>
        <taxon>Eupulmonata</taxon>
        <taxon>Stylommatophora</taxon>
        <taxon>Helicina</taxon>
        <taxon>Arionoidea</taxon>
        <taxon>Arionidae</taxon>
        <taxon>Arion</taxon>
    </lineage>
</organism>
<name>A0A0B7BVH4_9EUPU</name>
<feature type="non-terminal residue" evidence="1">
    <location>
        <position position="68"/>
    </location>
</feature>
<proteinExistence type="predicted"/>
<reference evidence="1" key="1">
    <citation type="submission" date="2014-12" db="EMBL/GenBank/DDBJ databases">
        <title>Insight into the proteome of Arion vulgaris.</title>
        <authorList>
            <person name="Aradska J."/>
            <person name="Bulat T."/>
            <person name="Smidak R."/>
            <person name="Sarate P."/>
            <person name="Gangsoo J."/>
            <person name="Sialana F."/>
            <person name="Bilban M."/>
            <person name="Lubec G."/>
        </authorList>
    </citation>
    <scope>NUCLEOTIDE SEQUENCE</scope>
    <source>
        <tissue evidence="1">Skin</tissue>
    </source>
</reference>
<gene>
    <name evidence="1" type="primary">ORF210794</name>
</gene>
<sequence>GTSHRQAINLLLVCKQKDARVDSQLESQIETEQTNWRTLLERITSVIQFLAERGHAFRISDETIGSPN</sequence>
<feature type="non-terminal residue" evidence="1">
    <location>
        <position position="1"/>
    </location>
</feature>
<dbReference type="AlphaFoldDB" id="A0A0B7BVH4"/>
<dbReference type="EMBL" id="HACG01049295">
    <property type="protein sequence ID" value="CEK96160.1"/>
    <property type="molecule type" value="Transcribed_RNA"/>
</dbReference>
<evidence type="ECO:0000313" key="1">
    <source>
        <dbReference type="EMBL" id="CEK96160.1"/>
    </source>
</evidence>